<dbReference type="KEGG" id="abae:CL176_04615"/>
<evidence type="ECO:0000256" key="2">
    <source>
        <dbReference type="ARBA" id="ARBA00023125"/>
    </source>
</evidence>
<name>A0A347WJT0_9LACT</name>
<evidence type="ECO:0000259" key="4">
    <source>
        <dbReference type="Pfam" id="PF00392"/>
    </source>
</evidence>
<accession>A0A347WJT0</accession>
<evidence type="ECO:0000256" key="1">
    <source>
        <dbReference type="ARBA" id="ARBA00023015"/>
    </source>
</evidence>
<dbReference type="GO" id="GO:0003677">
    <property type="term" value="F:DNA binding"/>
    <property type="evidence" value="ECO:0007669"/>
    <property type="project" value="UniProtKB-KW"/>
</dbReference>
<dbReference type="Gene3D" id="1.10.10.10">
    <property type="entry name" value="Winged helix-like DNA-binding domain superfamily/Winged helix DNA-binding domain"/>
    <property type="match status" value="1"/>
</dbReference>
<dbReference type="Pfam" id="PF00392">
    <property type="entry name" value="GntR"/>
    <property type="match status" value="1"/>
</dbReference>
<reference evidence="5 6" key="1">
    <citation type="submission" date="2017-09" db="EMBL/GenBank/DDBJ databases">
        <title>Complete genome sequence of Oxytococcus suis strain ZY16052.</title>
        <authorList>
            <person name="Li F."/>
        </authorList>
    </citation>
    <scope>NUCLEOTIDE SEQUENCE [LARGE SCALE GENOMIC DNA]</scope>
    <source>
        <strain evidence="5 6">ZY16052</strain>
    </source>
</reference>
<dbReference type="GO" id="GO:0003700">
    <property type="term" value="F:DNA-binding transcription factor activity"/>
    <property type="evidence" value="ECO:0007669"/>
    <property type="project" value="InterPro"/>
</dbReference>
<dbReference type="InterPro" id="IPR000524">
    <property type="entry name" value="Tscrpt_reg_HTH_GntR"/>
</dbReference>
<dbReference type="SUPFAM" id="SSF46785">
    <property type="entry name" value="Winged helix' DNA-binding domain"/>
    <property type="match status" value="1"/>
</dbReference>
<dbReference type="OrthoDB" id="574518at2"/>
<sequence>MIEFNGYGLPKYIADKEFIIGVALNVNKLSGDLNVSRMPVKQAIEQLEEEGYGKWVGREYYVSDLSI</sequence>
<dbReference type="InterPro" id="IPR036390">
    <property type="entry name" value="WH_DNA-bd_sf"/>
</dbReference>
<dbReference type="Proteomes" id="UP000263232">
    <property type="component" value="Chromosome"/>
</dbReference>
<dbReference type="EMBL" id="CP023434">
    <property type="protein sequence ID" value="AXY25337.1"/>
    <property type="molecule type" value="Genomic_DNA"/>
</dbReference>
<keyword evidence="2" id="KW-0238">DNA-binding</keyword>
<keyword evidence="1" id="KW-0805">Transcription regulation</keyword>
<proteinExistence type="predicted"/>
<feature type="domain" description="HTH gntR-type" evidence="4">
    <location>
        <begin position="13"/>
        <end position="52"/>
    </location>
</feature>
<evidence type="ECO:0000256" key="3">
    <source>
        <dbReference type="ARBA" id="ARBA00023163"/>
    </source>
</evidence>
<protein>
    <recommendedName>
        <fullName evidence="4">HTH gntR-type domain-containing protein</fullName>
    </recommendedName>
</protein>
<organism evidence="5 6">
    <name type="scientific">Suicoccus acidiformans</name>
    <dbReference type="NCBI Taxonomy" id="2036206"/>
    <lineage>
        <taxon>Bacteria</taxon>
        <taxon>Bacillati</taxon>
        <taxon>Bacillota</taxon>
        <taxon>Bacilli</taxon>
        <taxon>Lactobacillales</taxon>
        <taxon>Aerococcaceae</taxon>
        <taxon>Suicoccus</taxon>
    </lineage>
</organism>
<keyword evidence="3" id="KW-0804">Transcription</keyword>
<dbReference type="RefSeq" id="WP_118990250.1">
    <property type="nucleotide sequence ID" value="NZ_CP023434.1"/>
</dbReference>
<dbReference type="InterPro" id="IPR036388">
    <property type="entry name" value="WH-like_DNA-bd_sf"/>
</dbReference>
<gene>
    <name evidence="5" type="ORF">CL176_04615</name>
</gene>
<evidence type="ECO:0000313" key="6">
    <source>
        <dbReference type="Proteomes" id="UP000263232"/>
    </source>
</evidence>
<evidence type="ECO:0000313" key="5">
    <source>
        <dbReference type="EMBL" id="AXY25337.1"/>
    </source>
</evidence>
<keyword evidence="6" id="KW-1185">Reference proteome</keyword>
<dbReference type="AlphaFoldDB" id="A0A347WJT0"/>